<protein>
    <submittedName>
        <fullName evidence="1">Uncharacterized protein</fullName>
    </submittedName>
</protein>
<dbReference type="EMBL" id="GBXM01076382">
    <property type="protein sequence ID" value="JAH32195.1"/>
    <property type="molecule type" value="Transcribed_RNA"/>
</dbReference>
<sequence>MISFNFIHCSGLSKPFLKDYPLNVKTWRITALHCCITDNS</sequence>
<accession>A0A0E9RUL3</accession>
<organism evidence="1">
    <name type="scientific">Anguilla anguilla</name>
    <name type="common">European freshwater eel</name>
    <name type="synonym">Muraena anguilla</name>
    <dbReference type="NCBI Taxonomy" id="7936"/>
    <lineage>
        <taxon>Eukaryota</taxon>
        <taxon>Metazoa</taxon>
        <taxon>Chordata</taxon>
        <taxon>Craniata</taxon>
        <taxon>Vertebrata</taxon>
        <taxon>Euteleostomi</taxon>
        <taxon>Actinopterygii</taxon>
        <taxon>Neopterygii</taxon>
        <taxon>Teleostei</taxon>
        <taxon>Anguilliformes</taxon>
        <taxon>Anguillidae</taxon>
        <taxon>Anguilla</taxon>
    </lineage>
</organism>
<name>A0A0E9RUL3_ANGAN</name>
<reference evidence="1" key="1">
    <citation type="submission" date="2014-11" db="EMBL/GenBank/DDBJ databases">
        <authorList>
            <person name="Amaro Gonzalez C."/>
        </authorList>
    </citation>
    <scope>NUCLEOTIDE SEQUENCE</scope>
</reference>
<reference evidence="1" key="2">
    <citation type="journal article" date="2015" name="Fish Shellfish Immunol.">
        <title>Early steps in the European eel (Anguilla anguilla)-Vibrio vulnificus interaction in the gills: Role of the RtxA13 toxin.</title>
        <authorList>
            <person name="Callol A."/>
            <person name="Pajuelo D."/>
            <person name="Ebbesson L."/>
            <person name="Teles M."/>
            <person name="MacKenzie S."/>
            <person name="Amaro C."/>
        </authorList>
    </citation>
    <scope>NUCLEOTIDE SEQUENCE</scope>
</reference>
<dbReference type="AlphaFoldDB" id="A0A0E9RUL3"/>
<evidence type="ECO:0000313" key="1">
    <source>
        <dbReference type="EMBL" id="JAH32195.1"/>
    </source>
</evidence>
<proteinExistence type="predicted"/>